<dbReference type="InterPro" id="IPR002549">
    <property type="entry name" value="AI-2E-like"/>
</dbReference>
<reference evidence="7 8" key="2">
    <citation type="journal article" date="2014" name="Int. J. Syst. Evol. Microbiol.">
        <title>Methanobacterium paludis sp. nov. and a novel strain of Methanobacterium lacus isolated from northern peatlands.</title>
        <authorList>
            <person name="Cadillo-Quiroz H."/>
            <person name="Brauer S.L."/>
            <person name="Goodson N."/>
            <person name="Yavitt J.B."/>
            <person name="Zinder S.H."/>
        </authorList>
    </citation>
    <scope>NUCLEOTIDE SEQUENCE [LARGE SCALE GENOMIC DNA]</scope>
    <source>
        <strain evidence="7 8">AL-21</strain>
    </source>
</reference>
<feature type="transmembrane region" description="Helical" evidence="6">
    <location>
        <begin position="128"/>
        <end position="146"/>
    </location>
</feature>
<feature type="transmembrane region" description="Helical" evidence="6">
    <location>
        <begin position="33"/>
        <end position="51"/>
    </location>
</feature>
<evidence type="ECO:0000313" key="8">
    <source>
        <dbReference type="Proteomes" id="UP000007490"/>
    </source>
</evidence>
<dbReference type="PANTHER" id="PTHR21716">
    <property type="entry name" value="TRANSMEMBRANE PROTEIN"/>
    <property type="match status" value="1"/>
</dbReference>
<evidence type="ECO:0000256" key="2">
    <source>
        <dbReference type="ARBA" id="ARBA00009773"/>
    </source>
</evidence>
<feature type="transmembrane region" description="Helical" evidence="6">
    <location>
        <begin position="273"/>
        <end position="303"/>
    </location>
</feature>
<dbReference type="PANTHER" id="PTHR21716:SF64">
    <property type="entry name" value="AI-2 TRANSPORT PROTEIN TQSA"/>
    <property type="match status" value="1"/>
</dbReference>
<feature type="transmembrane region" description="Helical" evidence="6">
    <location>
        <begin position="242"/>
        <end position="261"/>
    </location>
</feature>
<gene>
    <name evidence="7" type="ordered locus">Metbo_1090</name>
</gene>
<dbReference type="GO" id="GO:0016020">
    <property type="term" value="C:membrane"/>
    <property type="evidence" value="ECO:0007669"/>
    <property type="project" value="UniProtKB-SubCell"/>
</dbReference>
<comment type="subcellular location">
    <subcellularLocation>
        <location evidence="1">Membrane</location>
        <topology evidence="1">Multi-pass membrane protein</topology>
    </subcellularLocation>
</comment>
<evidence type="ECO:0000256" key="5">
    <source>
        <dbReference type="ARBA" id="ARBA00023136"/>
    </source>
</evidence>
<dbReference type="OrthoDB" id="137252at2157"/>
<evidence type="ECO:0000256" key="3">
    <source>
        <dbReference type="ARBA" id="ARBA00022692"/>
    </source>
</evidence>
<comment type="similarity">
    <text evidence="2">Belongs to the autoinducer-2 exporter (AI-2E) (TC 2.A.86) family.</text>
</comment>
<reference evidence="8" key="1">
    <citation type="submission" date="2011-02" db="EMBL/GenBank/DDBJ databases">
        <title>Complete sequence of Methanobacterium sp. AL-21.</title>
        <authorList>
            <consortium name="US DOE Joint Genome Institute"/>
            <person name="Lucas S."/>
            <person name="Copeland A."/>
            <person name="Lapidus A."/>
            <person name="Cheng J.-F."/>
            <person name="Goodwin L."/>
            <person name="Pitluck S."/>
            <person name="Chertkov O."/>
            <person name="Detter J.C."/>
            <person name="Han C."/>
            <person name="Tapia R."/>
            <person name="Land M."/>
            <person name="Hauser L."/>
            <person name="Kyrpides N."/>
            <person name="Ivanova N."/>
            <person name="Mikhailova N."/>
            <person name="Pagani I."/>
            <person name="Cadillo-Quiroz H."/>
            <person name="Imachi H."/>
            <person name="Zinder S."/>
            <person name="Liu W."/>
            <person name="Woyke T."/>
        </authorList>
    </citation>
    <scope>NUCLEOTIDE SEQUENCE [LARGE SCALE GENOMIC DNA]</scope>
    <source>
        <strain evidence="8">AL-21</strain>
    </source>
</reference>
<evidence type="ECO:0000313" key="7">
    <source>
        <dbReference type="EMBL" id="ADZ09335.1"/>
    </source>
</evidence>
<dbReference type="eggNOG" id="arCOG02642">
    <property type="taxonomic scope" value="Archaea"/>
</dbReference>
<feature type="transmembrane region" description="Helical" evidence="6">
    <location>
        <begin position="186"/>
        <end position="210"/>
    </location>
</feature>
<dbReference type="RefSeq" id="WP_013644686.1">
    <property type="nucleotide sequence ID" value="NC_015216.1"/>
</dbReference>
<dbReference type="KEGG" id="mel:Metbo_1090"/>
<protein>
    <recommendedName>
        <fullName evidence="9">AI-2E family transporter</fullName>
    </recommendedName>
</protein>
<evidence type="ECO:0008006" key="9">
    <source>
        <dbReference type="Google" id="ProtNLM"/>
    </source>
</evidence>
<proteinExistence type="inferred from homology"/>
<sequence length="330" mass="36700">MFEDIKIPGYLNKIVVLVLVILALAGLKLVSSILGPILIAMFFSILIYPFLKWLNRRGFSYNVSIIITLVGFAVLGGVIIEILYFSLSQMVSALPSFSINSSSALSSEANYVAQTIISHFPMGAVTDIVGTAVFVFFATIFMIYEIPNLKVRLEKGLGKDNNNLNEMIGLIDTFIKYFLIRVKVNLFAALGFIGIFLAFDINFALLWGILTFFLGFIPYLGIMIAAIPPILATWAKYGIQGAILITILFIIVNTIAESIIFPRQTGKGLQMSIYVVFVSLFVWGWILGPSGFLLAIPLTIIVIKYLEKYDETRWLAILMTSDDDENNVNE</sequence>
<dbReference type="HOGENOM" id="CLU_031275_0_3_2"/>
<evidence type="ECO:0000256" key="6">
    <source>
        <dbReference type="SAM" id="Phobius"/>
    </source>
</evidence>
<dbReference type="GeneID" id="10277539"/>
<dbReference type="EMBL" id="CP002551">
    <property type="protein sequence ID" value="ADZ09335.1"/>
    <property type="molecule type" value="Genomic_DNA"/>
</dbReference>
<keyword evidence="3 6" id="KW-0812">Transmembrane</keyword>
<dbReference type="Proteomes" id="UP000007490">
    <property type="component" value="Chromosome"/>
</dbReference>
<feature type="transmembrane region" description="Helical" evidence="6">
    <location>
        <begin position="63"/>
        <end position="87"/>
    </location>
</feature>
<dbReference type="Pfam" id="PF01594">
    <property type="entry name" value="AI-2E_transport"/>
    <property type="match status" value="1"/>
</dbReference>
<keyword evidence="5 6" id="KW-0472">Membrane</keyword>
<evidence type="ECO:0000256" key="4">
    <source>
        <dbReference type="ARBA" id="ARBA00022989"/>
    </source>
</evidence>
<dbReference type="GO" id="GO:0055085">
    <property type="term" value="P:transmembrane transport"/>
    <property type="evidence" value="ECO:0007669"/>
    <property type="project" value="TreeGrafter"/>
</dbReference>
<organism evidence="7 8">
    <name type="scientific">Methanobacterium lacus (strain AL-21)</name>
    <dbReference type="NCBI Taxonomy" id="877455"/>
    <lineage>
        <taxon>Archaea</taxon>
        <taxon>Methanobacteriati</taxon>
        <taxon>Methanobacteriota</taxon>
        <taxon>Methanomada group</taxon>
        <taxon>Methanobacteria</taxon>
        <taxon>Methanobacteriales</taxon>
        <taxon>Methanobacteriaceae</taxon>
        <taxon>Methanobacterium</taxon>
    </lineage>
</organism>
<feature type="transmembrane region" description="Helical" evidence="6">
    <location>
        <begin position="7"/>
        <end position="27"/>
    </location>
</feature>
<evidence type="ECO:0000256" key="1">
    <source>
        <dbReference type="ARBA" id="ARBA00004141"/>
    </source>
</evidence>
<name>F0T5U2_METLA</name>
<accession>F0T5U2</accession>
<dbReference type="AlphaFoldDB" id="F0T5U2"/>
<keyword evidence="8" id="KW-1185">Reference proteome</keyword>
<keyword evidence="4 6" id="KW-1133">Transmembrane helix</keyword>